<evidence type="ECO:0000256" key="3">
    <source>
        <dbReference type="ARBA" id="ARBA00022475"/>
    </source>
</evidence>
<dbReference type="Pfam" id="PF19300">
    <property type="entry name" value="BPD_transp_1_N"/>
    <property type="match status" value="1"/>
</dbReference>
<feature type="transmembrane region" description="Helical" evidence="7">
    <location>
        <begin position="240"/>
        <end position="266"/>
    </location>
</feature>
<dbReference type="InterPro" id="IPR045621">
    <property type="entry name" value="BPD_transp_1_N"/>
</dbReference>
<dbReference type="SUPFAM" id="SSF161098">
    <property type="entry name" value="MetI-like"/>
    <property type="match status" value="1"/>
</dbReference>
<dbReference type="Gene3D" id="1.10.3720.10">
    <property type="entry name" value="MetI-like"/>
    <property type="match status" value="1"/>
</dbReference>
<protein>
    <submittedName>
        <fullName evidence="9">ABC transporter permease</fullName>
    </submittedName>
</protein>
<dbReference type="Pfam" id="PF00528">
    <property type="entry name" value="BPD_transp_1"/>
    <property type="match status" value="1"/>
</dbReference>
<dbReference type="PANTHER" id="PTHR43376">
    <property type="entry name" value="OLIGOPEPTIDE TRANSPORT SYSTEM PERMEASE PROTEIN"/>
    <property type="match status" value="1"/>
</dbReference>
<feature type="domain" description="ABC transmembrane type-1" evidence="8">
    <location>
        <begin position="96"/>
        <end position="305"/>
    </location>
</feature>
<evidence type="ECO:0000256" key="5">
    <source>
        <dbReference type="ARBA" id="ARBA00022989"/>
    </source>
</evidence>
<evidence type="ECO:0000256" key="4">
    <source>
        <dbReference type="ARBA" id="ARBA00022692"/>
    </source>
</evidence>
<comment type="subcellular location">
    <subcellularLocation>
        <location evidence="1 7">Cell membrane</location>
        <topology evidence="1 7">Multi-pass membrane protein</topology>
    </subcellularLocation>
</comment>
<evidence type="ECO:0000256" key="6">
    <source>
        <dbReference type="ARBA" id="ARBA00023136"/>
    </source>
</evidence>
<dbReference type="Proteomes" id="UP001275440">
    <property type="component" value="Unassembled WGS sequence"/>
</dbReference>
<dbReference type="InterPro" id="IPR035906">
    <property type="entry name" value="MetI-like_sf"/>
</dbReference>
<evidence type="ECO:0000256" key="2">
    <source>
        <dbReference type="ARBA" id="ARBA00022448"/>
    </source>
</evidence>
<reference evidence="9 10" key="1">
    <citation type="submission" date="2019-10" db="EMBL/GenBank/DDBJ databases">
        <title>Draft Genome Assembly of Rhodococcus zopfii DSM44189.</title>
        <authorList>
            <person name="Sutton J.M."/>
            <person name="Akob D.M."/>
            <person name="Bushman T.J."/>
        </authorList>
    </citation>
    <scope>NUCLEOTIDE SEQUENCE [LARGE SCALE GENOMIC DNA]</scope>
    <source>
        <strain evidence="9 10">DSM 44189</strain>
    </source>
</reference>
<evidence type="ECO:0000313" key="10">
    <source>
        <dbReference type="Proteomes" id="UP001275440"/>
    </source>
</evidence>
<organism evidence="9 10">
    <name type="scientific">Rhodococcus zopfii</name>
    <dbReference type="NCBI Taxonomy" id="43772"/>
    <lineage>
        <taxon>Bacteria</taxon>
        <taxon>Bacillati</taxon>
        <taxon>Actinomycetota</taxon>
        <taxon>Actinomycetes</taxon>
        <taxon>Mycobacteriales</taxon>
        <taxon>Nocardiaceae</taxon>
        <taxon>Rhodococcus</taxon>
    </lineage>
</organism>
<evidence type="ECO:0000256" key="1">
    <source>
        <dbReference type="ARBA" id="ARBA00004651"/>
    </source>
</evidence>
<feature type="transmembrane region" description="Helical" evidence="7">
    <location>
        <begin position="286"/>
        <end position="312"/>
    </location>
</feature>
<evidence type="ECO:0000256" key="7">
    <source>
        <dbReference type="RuleBase" id="RU363032"/>
    </source>
</evidence>
<dbReference type="InterPro" id="IPR000515">
    <property type="entry name" value="MetI-like"/>
</dbReference>
<keyword evidence="6 7" id="KW-0472">Membrane</keyword>
<keyword evidence="2 7" id="KW-0813">Transport</keyword>
<evidence type="ECO:0000313" key="9">
    <source>
        <dbReference type="EMBL" id="MDV2475196.1"/>
    </source>
</evidence>
<name>A0ABU3WMH3_9NOCA</name>
<dbReference type="CDD" id="cd06261">
    <property type="entry name" value="TM_PBP2"/>
    <property type="match status" value="1"/>
</dbReference>
<keyword evidence="5 7" id="KW-1133">Transmembrane helix</keyword>
<comment type="similarity">
    <text evidence="7">Belongs to the binding-protein-dependent transport system permease family.</text>
</comment>
<feature type="transmembrane region" description="Helical" evidence="7">
    <location>
        <begin position="135"/>
        <end position="163"/>
    </location>
</feature>
<dbReference type="PANTHER" id="PTHR43376:SF1">
    <property type="entry name" value="OLIGOPEPTIDE TRANSPORT SYSTEM PERMEASE PROTEIN"/>
    <property type="match status" value="1"/>
</dbReference>
<keyword evidence="4 7" id="KW-0812">Transmembrane</keyword>
<keyword evidence="3" id="KW-1003">Cell membrane</keyword>
<accession>A0ABU3WMH3</accession>
<feature type="transmembrane region" description="Helical" evidence="7">
    <location>
        <begin position="183"/>
        <end position="203"/>
    </location>
</feature>
<comment type="caution">
    <text evidence="9">The sequence shown here is derived from an EMBL/GenBank/DDBJ whole genome shotgun (WGS) entry which is preliminary data.</text>
</comment>
<gene>
    <name evidence="9" type="ORF">F8M49_06705</name>
</gene>
<dbReference type="EMBL" id="WBMO01000001">
    <property type="protein sequence ID" value="MDV2475196.1"/>
    <property type="molecule type" value="Genomic_DNA"/>
</dbReference>
<dbReference type="PROSITE" id="PS50928">
    <property type="entry name" value="ABC_TM1"/>
    <property type="match status" value="1"/>
</dbReference>
<proteinExistence type="inferred from homology"/>
<feature type="transmembrane region" description="Helical" evidence="7">
    <location>
        <begin position="98"/>
        <end position="123"/>
    </location>
</feature>
<keyword evidence="10" id="KW-1185">Reference proteome</keyword>
<sequence>MRIARRAGQYALVLWAAVTLNFALPYLAPGDPVNYLYGGDQQALDRKYVEQLRAGYGLDRPILEQYVSFWSGLLHGDLGMSVEHNRPVAEVLWDKLPWTISLVGIATVLAFVIGTLLGAWAAWRRGTAKETGTVVGVLVVDSMPGFWVGMILIAVFSVTLGWFPSYGAATITATGGEWFAEVASRMVLPVATLTIASIGGFFLMTRASMIGVLGEPFIRLARAKGLGEFRVAIRHALRNAVLPVYTTLTLTVGVLLSGAVVVESVFAYPGLGKLTYDAVTARDYPLLQGAFLLATVGIVAANLLADLTYPLLDPRVRRDRTAAHGHSEVAA</sequence>
<feature type="transmembrane region" description="Helical" evidence="7">
    <location>
        <begin position="7"/>
        <end position="28"/>
    </location>
</feature>
<evidence type="ECO:0000259" key="8">
    <source>
        <dbReference type="PROSITE" id="PS50928"/>
    </source>
</evidence>